<comment type="caution">
    <text evidence="10">The sequence shown here is derived from an EMBL/GenBank/DDBJ whole genome shotgun (WGS) entry which is preliminary data.</text>
</comment>
<feature type="transmembrane region" description="Helical" evidence="8">
    <location>
        <begin position="7"/>
        <end position="27"/>
    </location>
</feature>
<gene>
    <name evidence="10" type="ORF">J3R73_005023</name>
</gene>
<keyword evidence="4 8" id="KW-1133">Transmembrane helix</keyword>
<dbReference type="InterPro" id="IPR036013">
    <property type="entry name" value="Band_7/SPFH_dom_sf"/>
</dbReference>
<keyword evidence="10" id="KW-0645">Protease</keyword>
<evidence type="ECO:0000256" key="4">
    <source>
        <dbReference type="ARBA" id="ARBA00022989"/>
    </source>
</evidence>
<dbReference type="SUPFAM" id="SSF117892">
    <property type="entry name" value="Band 7/SPFH domain"/>
    <property type="match status" value="1"/>
</dbReference>
<keyword evidence="11" id="KW-1185">Reference proteome</keyword>
<dbReference type="RefSeq" id="WP_307433731.1">
    <property type="nucleotide sequence ID" value="NZ_JAUSVK010000001.1"/>
</dbReference>
<sequence>MKSPISTGILVVAAIAVILMFFSAYTVSPRDFALPLRLGEPQAPKTEPGLYWKWPFIENVEYIDRQVLDLDTPPQEVIASDQKRLVVDAFARYRVSDPLKFFQTTHSERGAELQLTSILSSAVRRVLGQSTFSAVVRDNRAGLMTKIRDEVNREATGFGVVVIDVRIRGADLPEANSQAVYKRMQSQRKTEAQQIRSEGTQKAQVITADADRQVAKILGEAKGQASATTGNADATRIKILADAFNRDPEFFRFYMSMRNYVDALKPENTQLFISPDWDYFRYLRSPGGGPAGAAPAAPAASSTAAPNPAPAQ</sequence>
<dbReference type="GO" id="GO:0008233">
    <property type="term" value="F:peptidase activity"/>
    <property type="evidence" value="ECO:0007669"/>
    <property type="project" value="UniProtKB-KW"/>
</dbReference>
<dbReference type="SMART" id="SM00244">
    <property type="entry name" value="PHB"/>
    <property type="match status" value="1"/>
</dbReference>
<keyword evidence="3 8" id="KW-0812">Transmembrane</keyword>
<evidence type="ECO:0000256" key="6">
    <source>
        <dbReference type="PIRNR" id="PIRNR005651"/>
    </source>
</evidence>
<evidence type="ECO:0000256" key="1">
    <source>
        <dbReference type="ARBA" id="ARBA00004167"/>
    </source>
</evidence>
<dbReference type="Pfam" id="PF01145">
    <property type="entry name" value="Band_7"/>
    <property type="match status" value="1"/>
</dbReference>
<evidence type="ECO:0000256" key="8">
    <source>
        <dbReference type="SAM" id="Phobius"/>
    </source>
</evidence>
<feature type="region of interest" description="Disordered" evidence="7">
    <location>
        <begin position="289"/>
        <end position="312"/>
    </location>
</feature>
<dbReference type="EMBL" id="JAUSVK010000001">
    <property type="protein sequence ID" value="MDQ0395231.1"/>
    <property type="molecule type" value="Genomic_DNA"/>
</dbReference>
<dbReference type="PANTHER" id="PTHR42911">
    <property type="entry name" value="MODULATOR OF FTSH PROTEASE HFLC"/>
    <property type="match status" value="1"/>
</dbReference>
<accession>A0ABU0FKU9</accession>
<keyword evidence="10" id="KW-0378">Hydrolase</keyword>
<evidence type="ECO:0000256" key="5">
    <source>
        <dbReference type="ARBA" id="ARBA00023136"/>
    </source>
</evidence>
<feature type="compositionally biased region" description="Low complexity" evidence="7">
    <location>
        <begin position="292"/>
        <end position="306"/>
    </location>
</feature>
<organism evidence="10 11">
    <name type="scientific">Labrys monachus</name>
    <dbReference type="NCBI Taxonomy" id="217067"/>
    <lineage>
        <taxon>Bacteria</taxon>
        <taxon>Pseudomonadati</taxon>
        <taxon>Pseudomonadota</taxon>
        <taxon>Alphaproteobacteria</taxon>
        <taxon>Hyphomicrobiales</taxon>
        <taxon>Xanthobacteraceae</taxon>
        <taxon>Labrys</taxon>
    </lineage>
</organism>
<dbReference type="Gene3D" id="3.30.479.30">
    <property type="entry name" value="Band 7 domain"/>
    <property type="match status" value="1"/>
</dbReference>
<evidence type="ECO:0000259" key="9">
    <source>
        <dbReference type="SMART" id="SM00244"/>
    </source>
</evidence>
<evidence type="ECO:0000313" key="10">
    <source>
        <dbReference type="EMBL" id="MDQ0395231.1"/>
    </source>
</evidence>
<dbReference type="Proteomes" id="UP001237448">
    <property type="component" value="Unassembled WGS sequence"/>
</dbReference>
<dbReference type="InterPro" id="IPR001107">
    <property type="entry name" value="Band_7"/>
</dbReference>
<dbReference type="GO" id="GO:0006508">
    <property type="term" value="P:proteolysis"/>
    <property type="evidence" value="ECO:0007669"/>
    <property type="project" value="UniProtKB-KW"/>
</dbReference>
<proteinExistence type="inferred from homology"/>
<dbReference type="InterPro" id="IPR010200">
    <property type="entry name" value="HflC"/>
</dbReference>
<reference evidence="10 11" key="1">
    <citation type="submission" date="2023-07" db="EMBL/GenBank/DDBJ databases">
        <title>Genomic Encyclopedia of Type Strains, Phase IV (KMG-IV): sequencing the most valuable type-strain genomes for metagenomic binning, comparative biology and taxonomic classification.</title>
        <authorList>
            <person name="Goeker M."/>
        </authorList>
    </citation>
    <scope>NUCLEOTIDE SEQUENCE [LARGE SCALE GENOMIC DNA]</scope>
    <source>
        <strain evidence="10 11">DSM 5896</strain>
    </source>
</reference>
<dbReference type="PIRSF" id="PIRSF005651">
    <property type="entry name" value="HflC"/>
    <property type="match status" value="1"/>
</dbReference>
<feature type="domain" description="Band 7" evidence="9">
    <location>
        <begin position="22"/>
        <end position="184"/>
    </location>
</feature>
<evidence type="ECO:0000313" key="11">
    <source>
        <dbReference type="Proteomes" id="UP001237448"/>
    </source>
</evidence>
<keyword evidence="5 8" id="KW-0472">Membrane</keyword>
<name>A0ABU0FKU9_9HYPH</name>
<dbReference type="CDD" id="cd03405">
    <property type="entry name" value="SPFH_HflC"/>
    <property type="match status" value="1"/>
</dbReference>
<evidence type="ECO:0000256" key="7">
    <source>
        <dbReference type="SAM" id="MobiDB-lite"/>
    </source>
</evidence>
<comment type="similarity">
    <text evidence="2 6">Belongs to the band 7/mec-2 family. HflC subfamily.</text>
</comment>
<evidence type="ECO:0000256" key="3">
    <source>
        <dbReference type="ARBA" id="ARBA00022692"/>
    </source>
</evidence>
<comment type="function">
    <text evidence="6">HflC and HflK could regulate a protease.</text>
</comment>
<protein>
    <recommendedName>
        <fullName evidence="6">Protein HflC</fullName>
    </recommendedName>
</protein>
<evidence type="ECO:0000256" key="2">
    <source>
        <dbReference type="ARBA" id="ARBA00007862"/>
    </source>
</evidence>
<dbReference type="PANTHER" id="PTHR42911:SF1">
    <property type="entry name" value="MODULATOR OF FTSH PROTEASE HFLC"/>
    <property type="match status" value="1"/>
</dbReference>
<comment type="subcellular location">
    <subcellularLocation>
        <location evidence="1">Membrane</location>
        <topology evidence="1">Single-pass membrane protein</topology>
    </subcellularLocation>
</comment>